<proteinExistence type="predicted"/>
<dbReference type="STRING" id="1850252.LPB136_08570"/>
<gene>
    <name evidence="1" type="ORF">LPB136_08570</name>
</gene>
<evidence type="ECO:0000313" key="2">
    <source>
        <dbReference type="Proteomes" id="UP000181898"/>
    </source>
</evidence>
<name>A0A1L3JJZ0_9FLAO</name>
<evidence type="ECO:0000313" key="1">
    <source>
        <dbReference type="EMBL" id="APG65403.1"/>
    </source>
</evidence>
<sequence>MDEYKNKSNIYVPAFEIINKGKGFFEEYTLEYDFWKKNKYTYKNLISINFLDYVAKEEKIIYLPTIIFFGKLEDWQLISYLAILNHFNPKIYYEFYKKGESLNNIKSEIVENDNTLVKNIVCLRNEEEISLLEFAKLEFEKIINKNELIEIVEYYLYNEHKEHYNDIVDDYVKDDFGADYSYNDQLDLDQQSPEYWDNL</sequence>
<dbReference type="EMBL" id="CP018155">
    <property type="protein sequence ID" value="APG65403.1"/>
    <property type="molecule type" value="Genomic_DNA"/>
</dbReference>
<accession>A0A1L3JJZ0</accession>
<organism evidence="1 2">
    <name type="scientific">Tenacibaculum todarodis</name>
    <dbReference type="NCBI Taxonomy" id="1850252"/>
    <lineage>
        <taxon>Bacteria</taxon>
        <taxon>Pseudomonadati</taxon>
        <taxon>Bacteroidota</taxon>
        <taxon>Flavobacteriia</taxon>
        <taxon>Flavobacteriales</taxon>
        <taxon>Flavobacteriaceae</taxon>
        <taxon>Tenacibaculum</taxon>
    </lineage>
</organism>
<dbReference type="KEGG" id="ten:LPB136_08570"/>
<reference evidence="1 2" key="1">
    <citation type="submission" date="2016-11" db="EMBL/GenBank/DDBJ databases">
        <title>Tenacibaculum sp. LPB0136, isolated from marine environment.</title>
        <authorList>
            <person name="Kim E."/>
            <person name="Yi H."/>
        </authorList>
    </citation>
    <scope>NUCLEOTIDE SEQUENCE [LARGE SCALE GENOMIC DNA]</scope>
    <source>
        <strain evidence="1 2">LPB0136</strain>
    </source>
</reference>
<dbReference type="AlphaFoldDB" id="A0A1L3JJZ0"/>
<dbReference type="Proteomes" id="UP000181898">
    <property type="component" value="Chromosome"/>
</dbReference>
<keyword evidence="2" id="KW-1185">Reference proteome</keyword>
<protein>
    <submittedName>
        <fullName evidence="1">Uncharacterized protein</fullName>
    </submittedName>
</protein>